<evidence type="ECO:0000256" key="1">
    <source>
        <dbReference type="ARBA" id="ARBA00022574"/>
    </source>
</evidence>
<dbReference type="PROSITE" id="PS00678">
    <property type="entry name" value="WD_REPEATS_1"/>
    <property type="match status" value="1"/>
</dbReference>
<dbReference type="Gene3D" id="1.20.1280.50">
    <property type="match status" value="1"/>
</dbReference>
<feature type="region of interest" description="Disordered" evidence="4">
    <location>
        <begin position="811"/>
        <end position="838"/>
    </location>
</feature>
<keyword evidence="6" id="KW-1185">Reference proteome</keyword>
<dbReference type="CDD" id="cd00200">
    <property type="entry name" value="WD40"/>
    <property type="match status" value="1"/>
</dbReference>
<dbReference type="Gene3D" id="2.130.10.10">
    <property type="entry name" value="YVTN repeat-like/Quinoprotein amine dehydrogenase"/>
    <property type="match status" value="1"/>
</dbReference>
<feature type="compositionally biased region" description="Low complexity" evidence="4">
    <location>
        <begin position="820"/>
        <end position="833"/>
    </location>
</feature>
<feature type="region of interest" description="Disordered" evidence="4">
    <location>
        <begin position="905"/>
        <end position="933"/>
    </location>
</feature>
<dbReference type="PROSITE" id="PS50082">
    <property type="entry name" value="WD_REPEATS_2"/>
    <property type="match status" value="3"/>
</dbReference>
<feature type="repeat" description="WD" evidence="3">
    <location>
        <begin position="507"/>
        <end position="537"/>
    </location>
</feature>
<accession>A0AA88NUY0</accession>
<feature type="region of interest" description="Disordered" evidence="4">
    <location>
        <begin position="644"/>
        <end position="686"/>
    </location>
</feature>
<dbReference type="InterPro" id="IPR015943">
    <property type="entry name" value="WD40/YVTN_repeat-like_dom_sf"/>
</dbReference>
<dbReference type="Proteomes" id="UP001187315">
    <property type="component" value="Unassembled WGS sequence"/>
</dbReference>
<gene>
    <name evidence="5" type="ORF">Q7C36_002722</name>
</gene>
<reference evidence="5" key="1">
    <citation type="submission" date="2023-08" db="EMBL/GenBank/DDBJ databases">
        <title>Pelteobagrus vachellii genome.</title>
        <authorList>
            <person name="Liu H."/>
        </authorList>
    </citation>
    <scope>NUCLEOTIDE SEQUENCE</scope>
    <source>
        <strain evidence="5">PRFRI_2022a</strain>
        <tissue evidence="5">Muscle</tissue>
    </source>
</reference>
<comment type="caution">
    <text evidence="5">The sequence shown here is derived from an EMBL/GenBank/DDBJ whole genome shotgun (WGS) entry which is preliminary data.</text>
</comment>
<dbReference type="SMART" id="SM00320">
    <property type="entry name" value="WD40"/>
    <property type="match status" value="5"/>
</dbReference>
<dbReference type="Pfam" id="PF00400">
    <property type="entry name" value="WD40"/>
    <property type="match status" value="4"/>
</dbReference>
<proteinExistence type="predicted"/>
<dbReference type="InterPro" id="IPR001680">
    <property type="entry name" value="WD40_rpt"/>
</dbReference>
<dbReference type="InterPro" id="IPR036047">
    <property type="entry name" value="F-box-like_dom_sf"/>
</dbReference>
<sequence length="933" mass="105448">MQDKRKREKRSCNPEKSSDSCHYTTKLYNSTQWLIGAKENAKRRFLTGILERCQSLEILEHVQNVLQVTMGKDFTYTRSRVKAGDTANVSNTNSTPDAKLLGNEMLNTWEWFKNSPKLTKTNYLLGLLAFCDAELLHVLGNLTRVLIAREQRKLNLLRINTDKDSSWNVVEDVMLMGQQLKSSDADWDVLEDPALMVVPSFSQSLSESSQHRDFIRALPVGLAKRILGLLDKDSLQICRHVSQHWQYLTEEIEAEHSVKEMVENQALILQGIPSVANAAYARIREVLVPLRKEEMHMQTKKHFRKKNEAIRGFETVYTMIKTKVVEMEERNVFCGVYNVLILLDREDPSRVIHYGGGRMVALGSKKRIVRLLDTVLLKEVPPLMYGHAGSVRAVLVCEERDLVISASYDLSIRCWNMKTGVCVMLFSGHTGTITCVDLHGNHLVSGSKDCKVKVWNLQTGQCCDKMRFYHRKPVACVKTDSSLVLSGCEGGRIKVWDMKTATLLKVTQGHQGSVMCLFFDQFHILSGGSDGEVMAWSTDGEFKKCLMTYQHPREVFTLSSLFLRVITGCVDGKIRIFNLLSGDCLRIIKIGTEESPILSLHAHHNVIVVNSTSRVLFLQFAQQQWDYSASPVYITEHTLPSPIHPGLASSSKTKKNGRRSRTSCLSQRMRSMSAPSMQPSPEKRYPSKRYVMTPSERAVRERVRKRGPQHPITTTRVLQKVCPSRQPECKDLATSKMELNATVRDAWGPTPPTVSSTPLAPKASKRPQSARKPSSFKGMLKIYTPLKSHMLDLNLQHSSQRNIPSSALMQTLSKPRRPQTTCGISSTTTTTTGQEDIQSSGNTFIRSELKHVGSPVGFEIPGKSRQPHNPLDPFRESVGFQLRTDTQLEEYKQVQIQASTYMLSKEEKQRQYRKTKAKVAPRKASELADETFT</sequence>
<dbReference type="PANTHER" id="PTHR19872:SF7">
    <property type="entry name" value="F-BOX AND WD REPEAT DOMAIN CONTAINING PROTEIN 10B-RELATED"/>
    <property type="match status" value="1"/>
</dbReference>
<feature type="repeat" description="WD" evidence="3">
    <location>
        <begin position="426"/>
        <end position="465"/>
    </location>
</feature>
<name>A0AA88NUY0_TACVA</name>
<organism evidence="5 6">
    <name type="scientific">Tachysurus vachellii</name>
    <name type="common">Darkbarbel catfish</name>
    <name type="synonym">Pelteobagrus vachellii</name>
    <dbReference type="NCBI Taxonomy" id="175792"/>
    <lineage>
        <taxon>Eukaryota</taxon>
        <taxon>Metazoa</taxon>
        <taxon>Chordata</taxon>
        <taxon>Craniata</taxon>
        <taxon>Vertebrata</taxon>
        <taxon>Euteleostomi</taxon>
        <taxon>Actinopterygii</taxon>
        <taxon>Neopterygii</taxon>
        <taxon>Teleostei</taxon>
        <taxon>Ostariophysi</taxon>
        <taxon>Siluriformes</taxon>
        <taxon>Bagridae</taxon>
        <taxon>Tachysurus</taxon>
    </lineage>
</organism>
<evidence type="ECO:0000256" key="3">
    <source>
        <dbReference type="PROSITE-ProRule" id="PRU00221"/>
    </source>
</evidence>
<evidence type="ECO:0000256" key="4">
    <source>
        <dbReference type="SAM" id="MobiDB-lite"/>
    </source>
</evidence>
<dbReference type="SUPFAM" id="SSF50978">
    <property type="entry name" value="WD40 repeat-like"/>
    <property type="match status" value="1"/>
</dbReference>
<dbReference type="InterPro" id="IPR036322">
    <property type="entry name" value="WD40_repeat_dom_sf"/>
</dbReference>
<evidence type="ECO:0008006" key="7">
    <source>
        <dbReference type="Google" id="ProtNLM"/>
    </source>
</evidence>
<dbReference type="InterPro" id="IPR019775">
    <property type="entry name" value="WD40_repeat_CS"/>
</dbReference>
<feature type="compositionally biased region" description="Basic residues" evidence="4">
    <location>
        <begin position="911"/>
        <end position="921"/>
    </location>
</feature>
<dbReference type="PANTHER" id="PTHR19872">
    <property type="entry name" value="UBIQUITIN LIGASE SPECIFICITY FACTOR/HREP PROTEIN"/>
    <property type="match status" value="1"/>
</dbReference>
<dbReference type="SUPFAM" id="SSF81383">
    <property type="entry name" value="F-box domain"/>
    <property type="match status" value="1"/>
</dbReference>
<evidence type="ECO:0000256" key="2">
    <source>
        <dbReference type="ARBA" id="ARBA00022737"/>
    </source>
</evidence>
<dbReference type="PROSITE" id="PS50294">
    <property type="entry name" value="WD_REPEATS_REGION"/>
    <property type="match status" value="2"/>
</dbReference>
<evidence type="ECO:0000313" key="5">
    <source>
        <dbReference type="EMBL" id="KAK2866666.1"/>
    </source>
</evidence>
<feature type="compositionally biased region" description="Basic residues" evidence="4">
    <location>
        <begin position="652"/>
        <end position="661"/>
    </location>
</feature>
<feature type="compositionally biased region" description="Polar residues" evidence="4">
    <location>
        <begin position="662"/>
        <end position="679"/>
    </location>
</feature>
<dbReference type="EMBL" id="JAVHJS010000002">
    <property type="protein sequence ID" value="KAK2866666.1"/>
    <property type="molecule type" value="Genomic_DNA"/>
</dbReference>
<dbReference type="InterPro" id="IPR051075">
    <property type="entry name" value="SCF_subunit_WD-repeat"/>
</dbReference>
<dbReference type="AlphaFoldDB" id="A0AA88NUY0"/>
<keyword evidence="1 3" id="KW-0853">WD repeat</keyword>
<feature type="repeat" description="WD" evidence="3">
    <location>
        <begin position="384"/>
        <end position="425"/>
    </location>
</feature>
<feature type="region of interest" description="Disordered" evidence="4">
    <location>
        <begin position="744"/>
        <end position="776"/>
    </location>
</feature>
<evidence type="ECO:0000313" key="6">
    <source>
        <dbReference type="Proteomes" id="UP001187315"/>
    </source>
</evidence>
<keyword evidence="2" id="KW-0677">Repeat</keyword>
<protein>
    <recommendedName>
        <fullName evidence="7">CMT1A duplicated region transcript 1 protein</fullName>
    </recommendedName>
</protein>